<dbReference type="KEGG" id="cuo:CUROG_02830"/>
<feature type="transmembrane region" description="Helical" evidence="1">
    <location>
        <begin position="352"/>
        <end position="372"/>
    </location>
</feature>
<keyword evidence="1" id="KW-0812">Transmembrane</keyword>
<feature type="transmembrane region" description="Helical" evidence="1">
    <location>
        <begin position="157"/>
        <end position="179"/>
    </location>
</feature>
<dbReference type="GO" id="GO:0010468">
    <property type="term" value="P:regulation of gene expression"/>
    <property type="evidence" value="ECO:0007669"/>
    <property type="project" value="InterPro"/>
</dbReference>
<dbReference type="GO" id="GO:0004497">
    <property type="term" value="F:monooxygenase activity"/>
    <property type="evidence" value="ECO:0007669"/>
    <property type="project" value="UniProtKB-KW"/>
</dbReference>
<protein>
    <submittedName>
        <fullName evidence="2">Ammonia monooxygenase</fullName>
    </submittedName>
</protein>
<keyword evidence="1" id="KW-1133">Transmembrane helix</keyword>
<dbReference type="InterPro" id="IPR017516">
    <property type="entry name" value="AbrB_dup"/>
</dbReference>
<evidence type="ECO:0000313" key="2">
    <source>
        <dbReference type="EMBL" id="QFQ01954.1"/>
    </source>
</evidence>
<name>A0A5J6Z4T4_9CORY</name>
<dbReference type="Pfam" id="PF05145">
    <property type="entry name" value="AbrB"/>
    <property type="match status" value="1"/>
</dbReference>
<dbReference type="GO" id="GO:0016020">
    <property type="term" value="C:membrane"/>
    <property type="evidence" value="ECO:0007669"/>
    <property type="project" value="InterPro"/>
</dbReference>
<dbReference type="RefSeq" id="WP_236640615.1">
    <property type="nucleotide sequence ID" value="NZ_CP045032.1"/>
</dbReference>
<dbReference type="EMBL" id="CP045032">
    <property type="protein sequence ID" value="QFQ01954.1"/>
    <property type="molecule type" value="Genomic_DNA"/>
</dbReference>
<accession>A0A5J6Z4T4</accession>
<dbReference type="InterPro" id="IPR007820">
    <property type="entry name" value="AbrB_fam"/>
</dbReference>
<feature type="transmembrane region" description="Helical" evidence="1">
    <location>
        <begin position="290"/>
        <end position="315"/>
    </location>
</feature>
<feature type="transmembrane region" description="Helical" evidence="1">
    <location>
        <begin position="228"/>
        <end position="249"/>
    </location>
</feature>
<sequence>MSNNHNTEPRKATPANGVLFRFLRILILSAIAVAGGVAGTKLGVPAAWIFSFLVVFGIYAIFSDRQIQPPKKAMIPSQVIISLLCASPLATVGWSSVGTYAGAVVVSLATTFLVCALGAWLLVRFRGVTPATSILATMAGGASAMVMLARDMRDADLRFVVLTQYLRVSIVVLTLPGIVQLLGGIHANGGGSAGEDDTAWWVTSWEPVIGAFCTFLAVWLFTRATRRWFSVSSPYLLLSVAFVVIALLLGVPEQFLMPDGLLPNISYALIGIQAGGTLTKSALRQFVKALPIILSVIGLMILSSLVAALGISVLWELTVLDSYLATVPGGIYAVLAFAHEAGSDPVVTVVQVIRMLAMLVVGAYAPQIIGLFRRGGEDVGDKSAGATK</sequence>
<evidence type="ECO:0000313" key="3">
    <source>
        <dbReference type="Proteomes" id="UP000326711"/>
    </source>
</evidence>
<dbReference type="Proteomes" id="UP000326711">
    <property type="component" value="Chromosome"/>
</dbReference>
<dbReference type="NCBIfam" id="TIGR03082">
    <property type="entry name" value="Gneg_AbrB_dup"/>
    <property type="match status" value="1"/>
</dbReference>
<reference evidence="3" key="1">
    <citation type="submission" date="2019-10" db="EMBL/GenBank/DDBJ databases">
        <title>Complete genome sequence of Corynebacterium urogenitalis DSM 108747, isolated from the genital tract of a cow.</title>
        <authorList>
            <person name="Ruckert C."/>
            <person name="Ballas P."/>
            <person name="Wagener K."/>
            <person name="Drillich M."/>
            <person name="Kaempfer P."/>
            <person name="Busse H.-J."/>
            <person name="Ehling-Schulz M."/>
        </authorList>
    </citation>
    <scope>NUCLEOTIDE SEQUENCE [LARGE SCALE GENOMIC DNA]</scope>
    <source>
        <strain evidence="3">LMM 1652</strain>
    </source>
</reference>
<keyword evidence="3" id="KW-1185">Reference proteome</keyword>
<feature type="transmembrane region" description="Helical" evidence="1">
    <location>
        <begin position="45"/>
        <end position="62"/>
    </location>
</feature>
<feature type="transmembrane region" description="Helical" evidence="1">
    <location>
        <begin position="199"/>
        <end position="221"/>
    </location>
</feature>
<dbReference type="PANTHER" id="PTHR38457">
    <property type="entry name" value="REGULATOR ABRB-RELATED"/>
    <property type="match status" value="1"/>
</dbReference>
<dbReference type="PANTHER" id="PTHR38457:SF1">
    <property type="entry name" value="REGULATOR ABRB-RELATED"/>
    <property type="match status" value="1"/>
</dbReference>
<dbReference type="AlphaFoldDB" id="A0A5J6Z4T4"/>
<proteinExistence type="predicted"/>
<gene>
    <name evidence="2" type="ORF">CUROG_02830</name>
</gene>
<feature type="transmembrane region" description="Helical" evidence="1">
    <location>
        <begin position="261"/>
        <end position="278"/>
    </location>
</feature>
<organism evidence="2 3">
    <name type="scientific">Corynebacterium urogenitale</name>
    <dbReference type="NCBI Taxonomy" id="2487892"/>
    <lineage>
        <taxon>Bacteria</taxon>
        <taxon>Bacillati</taxon>
        <taxon>Actinomycetota</taxon>
        <taxon>Actinomycetes</taxon>
        <taxon>Mycobacteriales</taxon>
        <taxon>Corynebacteriaceae</taxon>
        <taxon>Corynebacterium</taxon>
    </lineage>
</organism>
<keyword evidence="2" id="KW-0560">Oxidoreductase</keyword>
<feature type="transmembrane region" description="Helical" evidence="1">
    <location>
        <begin position="21"/>
        <end position="39"/>
    </location>
</feature>
<feature type="transmembrane region" description="Helical" evidence="1">
    <location>
        <begin position="100"/>
        <end position="123"/>
    </location>
</feature>
<evidence type="ECO:0000256" key="1">
    <source>
        <dbReference type="SAM" id="Phobius"/>
    </source>
</evidence>
<dbReference type="PIRSF" id="PIRSF038991">
    <property type="entry name" value="Protein_AbrB"/>
    <property type="match status" value="1"/>
</dbReference>
<keyword evidence="2" id="KW-0503">Monooxygenase</keyword>
<keyword evidence="1" id="KW-0472">Membrane</keyword>
<feature type="transmembrane region" description="Helical" evidence="1">
    <location>
        <begin position="74"/>
        <end position="94"/>
    </location>
</feature>